<comment type="function">
    <text evidence="1">Fluoride channel required for the rapid expulsion of cytoplasmic fluoride.</text>
</comment>
<name>A0A8X7NLB8_CANPA</name>
<evidence type="ECO:0000256" key="4">
    <source>
        <dbReference type="ARBA" id="ARBA00022692"/>
    </source>
</evidence>
<evidence type="ECO:0000256" key="8">
    <source>
        <dbReference type="ARBA" id="ARBA00035585"/>
    </source>
</evidence>
<evidence type="ECO:0000256" key="7">
    <source>
        <dbReference type="ARBA" id="ARBA00035120"/>
    </source>
</evidence>
<comment type="catalytic activity">
    <reaction evidence="8">
        <text>fluoride(in) = fluoride(out)</text>
        <dbReference type="Rhea" id="RHEA:76159"/>
        <dbReference type="ChEBI" id="CHEBI:17051"/>
    </reaction>
    <physiologicalReaction direction="left-to-right" evidence="8">
        <dbReference type="Rhea" id="RHEA:76160"/>
    </physiologicalReaction>
</comment>
<feature type="region of interest" description="Disordered" evidence="9">
    <location>
        <begin position="1"/>
        <end position="31"/>
    </location>
</feature>
<evidence type="ECO:0000256" key="2">
    <source>
        <dbReference type="ARBA" id="ARBA00004651"/>
    </source>
</evidence>
<sequence>MESHSSISQRQSYEASRSSMPRRQSYEEARLQRRRTMESELATIEAESIGDALPEGLKAEGFTEKAVPVIVTKSRKYLPIILNLTHGAIWGVLVRKGLIQLTTYNGSFLSGVVWANFTACVVMGLAVDGEELWMTLLENKTYPSKSAIPLYTSITTGFCGTVSSFSTVLLDAFNKSADTSIGKHFQYPNRAYGIMEFLAVILTQLGLSMMGFHIGKHLSQVCDKYVSSMTEKVYLFLEILSMALGVSLIIITCFLIGFKSHGAWRSWTFSMLFAPFGAVLRFYMSKYLNTKIKNFPMGTFAANMLGTLLLAIFTLLGRGKLPSGRRINSHIMGCHVLIGLDDGFCGALTTVSTFMAELFALKTFHSYRYGIVSVMVGYALMVLVLGSYNWTVGLTDPVCS</sequence>
<evidence type="ECO:0000256" key="10">
    <source>
        <dbReference type="SAM" id="Phobius"/>
    </source>
</evidence>
<evidence type="ECO:0000256" key="3">
    <source>
        <dbReference type="ARBA" id="ARBA00022475"/>
    </source>
</evidence>
<feature type="transmembrane region" description="Helical" evidence="10">
    <location>
        <begin position="367"/>
        <end position="388"/>
    </location>
</feature>
<feature type="compositionally biased region" description="Polar residues" evidence="9">
    <location>
        <begin position="1"/>
        <end position="22"/>
    </location>
</feature>
<dbReference type="PANTHER" id="PTHR28259:SF1">
    <property type="entry name" value="FLUORIDE EXPORT PROTEIN 1-RELATED"/>
    <property type="match status" value="1"/>
</dbReference>
<dbReference type="AlphaFoldDB" id="A0A8X7NLB8"/>
<dbReference type="OrthoDB" id="409792at2759"/>
<dbReference type="InterPro" id="IPR003691">
    <property type="entry name" value="FluC"/>
</dbReference>
<feature type="transmembrane region" description="Helical" evidence="10">
    <location>
        <begin position="148"/>
        <end position="170"/>
    </location>
</feature>
<keyword evidence="4 10" id="KW-0812">Transmembrane</keyword>
<gene>
    <name evidence="11" type="ORF">FOB60_003570</name>
</gene>
<evidence type="ECO:0000256" key="6">
    <source>
        <dbReference type="ARBA" id="ARBA00023136"/>
    </source>
</evidence>
<feature type="transmembrane region" description="Helical" evidence="10">
    <location>
        <begin position="295"/>
        <end position="316"/>
    </location>
</feature>
<dbReference type="Proteomes" id="UP000590412">
    <property type="component" value="Unassembled WGS sequence"/>
</dbReference>
<feature type="transmembrane region" description="Helical" evidence="10">
    <location>
        <begin position="233"/>
        <end position="258"/>
    </location>
</feature>
<feature type="transmembrane region" description="Helical" evidence="10">
    <location>
        <begin position="264"/>
        <end position="283"/>
    </location>
</feature>
<feature type="transmembrane region" description="Helical" evidence="10">
    <location>
        <begin position="106"/>
        <end position="127"/>
    </location>
</feature>
<organism evidence="11 12">
    <name type="scientific">Candida parapsilosis</name>
    <name type="common">Yeast</name>
    <dbReference type="NCBI Taxonomy" id="5480"/>
    <lineage>
        <taxon>Eukaryota</taxon>
        <taxon>Fungi</taxon>
        <taxon>Dikarya</taxon>
        <taxon>Ascomycota</taxon>
        <taxon>Saccharomycotina</taxon>
        <taxon>Pichiomycetes</taxon>
        <taxon>Debaryomycetaceae</taxon>
        <taxon>Candida/Lodderomyces clade</taxon>
        <taxon>Candida</taxon>
    </lineage>
</organism>
<accession>A0A8X7NLB8</accession>
<dbReference type="GO" id="GO:1903425">
    <property type="term" value="F:fluoride transmembrane transporter activity"/>
    <property type="evidence" value="ECO:0007669"/>
    <property type="project" value="TreeGrafter"/>
</dbReference>
<evidence type="ECO:0000256" key="1">
    <source>
        <dbReference type="ARBA" id="ARBA00002598"/>
    </source>
</evidence>
<comment type="subcellular location">
    <subcellularLocation>
        <location evidence="2">Cell membrane</location>
        <topology evidence="2">Multi-pass membrane protein</topology>
    </subcellularLocation>
</comment>
<proteinExistence type="inferred from homology"/>
<comment type="caution">
    <text evidence="11">The sequence shown here is derived from an EMBL/GenBank/DDBJ whole genome shotgun (WGS) entry which is preliminary data.</text>
</comment>
<feature type="transmembrane region" description="Helical" evidence="10">
    <location>
        <begin position="190"/>
        <end position="212"/>
    </location>
</feature>
<keyword evidence="5 10" id="KW-1133">Transmembrane helix</keyword>
<evidence type="ECO:0000256" key="9">
    <source>
        <dbReference type="SAM" id="MobiDB-lite"/>
    </source>
</evidence>
<reference evidence="11" key="1">
    <citation type="submission" date="2020-03" db="EMBL/GenBank/DDBJ databases">
        <title>FDA dAtabase for Regulatory Grade micrObial Sequences (FDA-ARGOS): Supporting development and validation of Infectious Disease Dx tests.</title>
        <authorList>
            <person name="Campos J."/>
            <person name="Goldberg B."/>
            <person name="Tallon L."/>
            <person name="Sadzewicz L."/>
            <person name="Vavikolanu K."/>
            <person name="Mehta A."/>
            <person name="Aluvathingal J."/>
            <person name="Nadendla S."/>
            <person name="Nandy P."/>
            <person name="Geyer C."/>
            <person name="Yan Y."/>
            <person name="Sichtig H."/>
        </authorList>
    </citation>
    <scope>NUCLEOTIDE SEQUENCE [LARGE SCALE GENOMIC DNA]</scope>
    <source>
        <strain evidence="11">FDAARGOS_652</strain>
    </source>
</reference>
<keyword evidence="6 10" id="KW-0472">Membrane</keyword>
<evidence type="ECO:0000313" key="11">
    <source>
        <dbReference type="EMBL" id="KAF6050902.1"/>
    </source>
</evidence>
<evidence type="ECO:0000256" key="5">
    <source>
        <dbReference type="ARBA" id="ARBA00022989"/>
    </source>
</evidence>
<dbReference type="EMBL" id="JABWAB010000005">
    <property type="protein sequence ID" value="KAF6050902.1"/>
    <property type="molecule type" value="Genomic_DNA"/>
</dbReference>
<dbReference type="Pfam" id="PF02537">
    <property type="entry name" value="CRCB"/>
    <property type="match status" value="2"/>
</dbReference>
<dbReference type="GO" id="GO:0005886">
    <property type="term" value="C:plasma membrane"/>
    <property type="evidence" value="ECO:0007669"/>
    <property type="project" value="UniProtKB-SubCell"/>
</dbReference>
<comment type="similarity">
    <text evidence="7">Belongs to the fluoride channel Fluc/FEX (TC 1.A.43) family.</text>
</comment>
<protein>
    <submittedName>
        <fullName evidence="11">CrcB-like family protein</fullName>
    </submittedName>
</protein>
<dbReference type="PANTHER" id="PTHR28259">
    <property type="entry name" value="FLUORIDE EXPORT PROTEIN 1-RELATED"/>
    <property type="match status" value="1"/>
</dbReference>
<keyword evidence="3" id="KW-1003">Cell membrane</keyword>
<evidence type="ECO:0000313" key="12">
    <source>
        <dbReference type="Proteomes" id="UP000590412"/>
    </source>
</evidence>